<dbReference type="SUPFAM" id="SSF88697">
    <property type="entry name" value="PUA domain-like"/>
    <property type="match status" value="1"/>
</dbReference>
<comment type="caution">
    <text evidence="2">The sequence shown here is derived from an EMBL/GenBank/DDBJ whole genome shotgun (WGS) entry which is preliminary data.</text>
</comment>
<proteinExistence type="predicted"/>
<protein>
    <submittedName>
        <fullName evidence="2">ASCH domain-containing protein</fullName>
    </submittedName>
</protein>
<reference evidence="2 3" key="1">
    <citation type="journal article" date="2019" name="Int. J. Syst. Evol. Microbiol.">
        <title>The Global Catalogue of Microorganisms (GCM) 10K type strain sequencing project: providing services to taxonomists for standard genome sequencing and annotation.</title>
        <authorList>
            <consortium name="The Broad Institute Genomics Platform"/>
            <consortium name="The Broad Institute Genome Sequencing Center for Infectious Disease"/>
            <person name="Wu L."/>
            <person name="Ma J."/>
        </authorList>
    </citation>
    <scope>NUCLEOTIDE SEQUENCE [LARGE SCALE GENOMIC DNA]</scope>
    <source>
        <strain evidence="2 3">CGMCC 1.3240</strain>
    </source>
</reference>
<evidence type="ECO:0000256" key="1">
    <source>
        <dbReference type="SAM" id="MobiDB-lite"/>
    </source>
</evidence>
<feature type="region of interest" description="Disordered" evidence="1">
    <location>
        <begin position="1"/>
        <end position="32"/>
    </location>
</feature>
<organism evidence="2 3">
    <name type="scientific">Halalkalicoccus tibetensis</name>
    <dbReference type="NCBI Taxonomy" id="175632"/>
    <lineage>
        <taxon>Archaea</taxon>
        <taxon>Methanobacteriati</taxon>
        <taxon>Methanobacteriota</taxon>
        <taxon>Stenosarchaea group</taxon>
        <taxon>Halobacteria</taxon>
        <taxon>Halobacteriales</taxon>
        <taxon>Halococcaceae</taxon>
        <taxon>Halalkalicoccus</taxon>
    </lineage>
</organism>
<keyword evidence="3" id="KW-1185">Reference proteome</keyword>
<feature type="compositionally biased region" description="Basic and acidic residues" evidence="1">
    <location>
        <begin position="13"/>
        <end position="23"/>
    </location>
</feature>
<name>A0ABD5V039_9EURY</name>
<sequence>MGEIDPDALLPNDHVKSAVKEGEVTQLSRGATNRYAEEGDTFELDDETFAVVDVEERTLGELTDEDARREGSADLESYRERMVAVHGSDFEWDGTSEIVSYRFERR</sequence>
<dbReference type="RefSeq" id="WP_340603342.1">
    <property type="nucleotide sequence ID" value="NZ_JBBMXV010000002.1"/>
</dbReference>
<evidence type="ECO:0000313" key="2">
    <source>
        <dbReference type="EMBL" id="MFC6904828.1"/>
    </source>
</evidence>
<dbReference type="EMBL" id="JBHSXQ010000002">
    <property type="protein sequence ID" value="MFC6904828.1"/>
    <property type="molecule type" value="Genomic_DNA"/>
</dbReference>
<dbReference type="AlphaFoldDB" id="A0ABD5V039"/>
<accession>A0ABD5V039</accession>
<gene>
    <name evidence="2" type="ORF">ACFQGH_06400</name>
</gene>
<dbReference type="InterPro" id="IPR015947">
    <property type="entry name" value="PUA-like_sf"/>
</dbReference>
<evidence type="ECO:0000313" key="3">
    <source>
        <dbReference type="Proteomes" id="UP001596312"/>
    </source>
</evidence>
<dbReference type="Proteomes" id="UP001596312">
    <property type="component" value="Unassembled WGS sequence"/>
</dbReference>